<feature type="transmembrane region" description="Helical" evidence="6">
    <location>
        <begin position="317"/>
        <end position="336"/>
    </location>
</feature>
<dbReference type="InterPro" id="IPR011701">
    <property type="entry name" value="MFS"/>
</dbReference>
<name>A0A3S1B3N7_9BACI</name>
<dbReference type="InterPro" id="IPR036259">
    <property type="entry name" value="MFS_trans_sf"/>
</dbReference>
<dbReference type="PANTHER" id="PTHR43791">
    <property type="entry name" value="PERMEASE-RELATED"/>
    <property type="match status" value="1"/>
</dbReference>
<proteinExistence type="predicted"/>
<dbReference type="GO" id="GO:0022857">
    <property type="term" value="F:transmembrane transporter activity"/>
    <property type="evidence" value="ECO:0007669"/>
    <property type="project" value="InterPro"/>
</dbReference>
<dbReference type="Pfam" id="PF07690">
    <property type="entry name" value="MFS_1"/>
    <property type="match status" value="1"/>
</dbReference>
<evidence type="ECO:0000256" key="3">
    <source>
        <dbReference type="ARBA" id="ARBA00022692"/>
    </source>
</evidence>
<dbReference type="PROSITE" id="PS50850">
    <property type="entry name" value="MFS"/>
    <property type="match status" value="1"/>
</dbReference>
<evidence type="ECO:0000256" key="4">
    <source>
        <dbReference type="ARBA" id="ARBA00022989"/>
    </source>
</evidence>
<comment type="subcellular location">
    <subcellularLocation>
        <location evidence="1">Cell membrane</location>
        <topology evidence="1">Multi-pass membrane protein</topology>
    </subcellularLocation>
</comment>
<feature type="transmembrane region" description="Helical" evidence="6">
    <location>
        <begin position="148"/>
        <end position="170"/>
    </location>
</feature>
<dbReference type="SUPFAM" id="SSF103473">
    <property type="entry name" value="MFS general substrate transporter"/>
    <property type="match status" value="1"/>
</dbReference>
<dbReference type="FunFam" id="1.20.1250.20:FF:000018">
    <property type="entry name" value="MFS transporter permease"/>
    <property type="match status" value="1"/>
</dbReference>
<dbReference type="GO" id="GO:0005886">
    <property type="term" value="C:plasma membrane"/>
    <property type="evidence" value="ECO:0007669"/>
    <property type="project" value="UniProtKB-SubCell"/>
</dbReference>
<feature type="transmembrane region" description="Helical" evidence="6">
    <location>
        <begin position="374"/>
        <end position="396"/>
    </location>
</feature>
<comment type="caution">
    <text evidence="8">The sequence shown here is derived from an EMBL/GenBank/DDBJ whole genome shotgun (WGS) entry which is preliminary data.</text>
</comment>
<dbReference type="CDD" id="cd17319">
    <property type="entry name" value="MFS_ExuT_GudP_like"/>
    <property type="match status" value="1"/>
</dbReference>
<dbReference type="AlphaFoldDB" id="A0A3S1B3N7"/>
<protein>
    <submittedName>
        <fullName evidence="8">MFS transporter</fullName>
    </submittedName>
</protein>
<dbReference type="OrthoDB" id="9773404at2"/>
<evidence type="ECO:0000256" key="2">
    <source>
        <dbReference type="ARBA" id="ARBA00022448"/>
    </source>
</evidence>
<dbReference type="Proteomes" id="UP000267430">
    <property type="component" value="Unassembled WGS sequence"/>
</dbReference>
<evidence type="ECO:0000256" key="6">
    <source>
        <dbReference type="SAM" id="Phobius"/>
    </source>
</evidence>
<evidence type="ECO:0000259" key="7">
    <source>
        <dbReference type="PROSITE" id="PS50850"/>
    </source>
</evidence>
<sequence length="446" mass="49274">MGTDVANTNNPIEKSVINKIKFRVIPFVVILYVVSYLDRVNLGYSALELNEDLGITSAQFGLMAGIFFIGYFLFEIPSNMFMHKVGARIWIARILVSWGIVAMATGFAQNVTHLYILRFILGIGEAGFFPGILLYLTYWFPARERARVVAMFMVALPISYIIGAPISGVILDYVHWGGLASWRWLFILEGFPAVALGVLTFFILADRPGDAKWLTNKEKAWLKQELEQENQKKTGKHQLSTKEVILNGRIWLLGFIYFCIVIALYGVGFWVPQIVESLSESISNTQVGLITAIPYVFGGIVMVWWGRHSDRTLERRYHTAIPLIVCAAGLAVLGLVANNIVLSIAVLTVVIIATFSFFGPFWSLPSSFLTEYSAAVGIASINSLGNLGGFLGPYAIGMVTQATGNLYSGLYVIVVFLVIGFFVTLGGSRFAKSELNKGGMQNEVKQ</sequence>
<keyword evidence="5 6" id="KW-0472">Membrane</keyword>
<evidence type="ECO:0000313" key="8">
    <source>
        <dbReference type="EMBL" id="RUQ27839.1"/>
    </source>
</evidence>
<accession>A0A3S1B3N7</accession>
<dbReference type="PANTHER" id="PTHR43791:SF36">
    <property type="entry name" value="TRANSPORTER, PUTATIVE (AFU_ORTHOLOGUE AFUA_6G08340)-RELATED"/>
    <property type="match status" value="1"/>
</dbReference>
<dbReference type="RefSeq" id="WP_126865649.1">
    <property type="nucleotide sequence ID" value="NZ_JAUSTX010000008.1"/>
</dbReference>
<feature type="transmembrane region" description="Helical" evidence="6">
    <location>
        <begin position="57"/>
        <end position="74"/>
    </location>
</feature>
<keyword evidence="3 6" id="KW-0812">Transmembrane</keyword>
<evidence type="ECO:0000313" key="9">
    <source>
        <dbReference type="Proteomes" id="UP000267430"/>
    </source>
</evidence>
<keyword evidence="2" id="KW-0813">Transport</keyword>
<gene>
    <name evidence="8" type="ORF">ELQ35_15045</name>
</gene>
<feature type="transmembrane region" description="Helical" evidence="6">
    <location>
        <begin position="182"/>
        <end position="204"/>
    </location>
</feature>
<feature type="transmembrane region" description="Helical" evidence="6">
    <location>
        <begin position="114"/>
        <end position="136"/>
    </location>
</feature>
<dbReference type="InterPro" id="IPR020846">
    <property type="entry name" value="MFS_dom"/>
</dbReference>
<feature type="transmembrane region" description="Helical" evidence="6">
    <location>
        <begin position="250"/>
        <end position="275"/>
    </location>
</feature>
<organism evidence="8 9">
    <name type="scientific">Peribacillus cavernae</name>
    <dbReference type="NCBI Taxonomy" id="1674310"/>
    <lineage>
        <taxon>Bacteria</taxon>
        <taxon>Bacillati</taxon>
        <taxon>Bacillota</taxon>
        <taxon>Bacilli</taxon>
        <taxon>Bacillales</taxon>
        <taxon>Bacillaceae</taxon>
        <taxon>Peribacillus</taxon>
    </lineage>
</organism>
<evidence type="ECO:0000256" key="1">
    <source>
        <dbReference type="ARBA" id="ARBA00004651"/>
    </source>
</evidence>
<keyword evidence="9" id="KW-1185">Reference proteome</keyword>
<feature type="transmembrane region" description="Helical" evidence="6">
    <location>
        <begin position="20"/>
        <end position="37"/>
    </location>
</feature>
<feature type="domain" description="Major facilitator superfamily (MFS) profile" evidence="7">
    <location>
        <begin position="24"/>
        <end position="432"/>
    </location>
</feature>
<feature type="transmembrane region" description="Helical" evidence="6">
    <location>
        <begin position="86"/>
        <end position="108"/>
    </location>
</feature>
<feature type="transmembrane region" description="Helical" evidence="6">
    <location>
        <begin position="287"/>
        <end position="305"/>
    </location>
</feature>
<feature type="transmembrane region" description="Helical" evidence="6">
    <location>
        <begin position="342"/>
        <end position="362"/>
    </location>
</feature>
<feature type="transmembrane region" description="Helical" evidence="6">
    <location>
        <begin position="408"/>
        <end position="427"/>
    </location>
</feature>
<evidence type="ECO:0000256" key="5">
    <source>
        <dbReference type="ARBA" id="ARBA00023136"/>
    </source>
</evidence>
<dbReference type="EMBL" id="RYZZ01000020">
    <property type="protein sequence ID" value="RUQ27839.1"/>
    <property type="molecule type" value="Genomic_DNA"/>
</dbReference>
<reference evidence="8 9" key="1">
    <citation type="submission" date="2018-12" db="EMBL/GenBank/DDBJ databases">
        <title>Bacillus chawlae sp. nov., Bacillus glennii sp. nov., and Bacillus saganii sp. nov. Isolated from the Vehicle Assembly Building at Kennedy Space Center where the Viking Spacecraft were Assembled.</title>
        <authorList>
            <person name="Seuylemezian A."/>
            <person name="Vaishampayan P."/>
        </authorList>
    </citation>
    <scope>NUCLEOTIDE SEQUENCE [LARGE SCALE GENOMIC DNA]</scope>
    <source>
        <strain evidence="8 9">L5</strain>
    </source>
</reference>
<dbReference type="Gene3D" id="1.20.1250.20">
    <property type="entry name" value="MFS general substrate transporter like domains"/>
    <property type="match status" value="2"/>
</dbReference>
<keyword evidence="4 6" id="KW-1133">Transmembrane helix</keyword>